<evidence type="ECO:0000256" key="1">
    <source>
        <dbReference type="ARBA" id="ARBA00005417"/>
    </source>
</evidence>
<dbReference type="InterPro" id="IPR050319">
    <property type="entry name" value="ABC_transp_ATP-bind"/>
</dbReference>
<keyword evidence="4 7" id="KW-0067">ATP-binding</keyword>
<keyword evidence="8" id="KW-1185">Reference proteome</keyword>
<reference evidence="8" key="1">
    <citation type="submission" date="2023-07" db="EMBL/GenBank/DDBJ databases">
        <title>30 novel species of actinomycetes from the DSMZ collection.</title>
        <authorList>
            <person name="Nouioui I."/>
        </authorList>
    </citation>
    <scope>NUCLEOTIDE SEQUENCE [LARGE SCALE GENOMIC DNA]</scope>
    <source>
        <strain evidence="8">DSM 44938</strain>
    </source>
</reference>
<evidence type="ECO:0000259" key="6">
    <source>
        <dbReference type="PROSITE" id="PS50893"/>
    </source>
</evidence>
<dbReference type="InterPro" id="IPR027417">
    <property type="entry name" value="P-loop_NTPase"/>
</dbReference>
<gene>
    <name evidence="7" type="ORF">RM590_30885</name>
</gene>
<dbReference type="Proteomes" id="UP001183246">
    <property type="component" value="Unassembled WGS sequence"/>
</dbReference>
<proteinExistence type="inferred from homology"/>
<feature type="region of interest" description="Disordered" evidence="5">
    <location>
        <begin position="219"/>
        <end position="246"/>
    </location>
</feature>
<comment type="similarity">
    <text evidence="1">Belongs to the ABC transporter superfamily.</text>
</comment>
<dbReference type="InterPro" id="IPR003439">
    <property type="entry name" value="ABC_transporter-like_ATP-bd"/>
</dbReference>
<feature type="domain" description="ABC transporter" evidence="6">
    <location>
        <begin position="6"/>
        <end position="246"/>
    </location>
</feature>
<dbReference type="Gene3D" id="3.40.50.300">
    <property type="entry name" value="P-loop containing nucleotide triphosphate hydrolases"/>
    <property type="match status" value="2"/>
</dbReference>
<dbReference type="RefSeq" id="WP_311708080.1">
    <property type="nucleotide sequence ID" value="NZ_JAVREL010000025.1"/>
</dbReference>
<dbReference type="GO" id="GO:0005524">
    <property type="term" value="F:ATP binding"/>
    <property type="evidence" value="ECO:0007669"/>
    <property type="project" value="UniProtKB-KW"/>
</dbReference>
<feature type="compositionally biased region" description="Pro residues" evidence="5">
    <location>
        <begin position="221"/>
        <end position="230"/>
    </location>
</feature>
<evidence type="ECO:0000313" key="7">
    <source>
        <dbReference type="EMBL" id="MDT0346955.1"/>
    </source>
</evidence>
<dbReference type="PANTHER" id="PTHR43776">
    <property type="entry name" value="TRANSPORT ATP-BINDING PROTEIN"/>
    <property type="match status" value="1"/>
</dbReference>
<keyword evidence="2" id="KW-0813">Transport</keyword>
<dbReference type="EMBL" id="JAVREL010000025">
    <property type="protein sequence ID" value="MDT0346955.1"/>
    <property type="molecule type" value="Genomic_DNA"/>
</dbReference>
<feature type="domain" description="ABC transporter" evidence="6">
    <location>
        <begin position="250"/>
        <end position="491"/>
    </location>
</feature>
<name>A0ABU2MZ82_9ACTN</name>
<dbReference type="Pfam" id="PF00005">
    <property type="entry name" value="ABC_tran"/>
    <property type="match status" value="2"/>
</dbReference>
<sequence>MSDPVVELTGLTIRAADRTPLVEDAHLPLLPGQVTALTGPSGSGKTTLLRAVLGVLPPGTTLDAGHARVLGRDVFALGERDLRLLRRHHLAYVGQDPASALNPRIRVGSLLREVAADRSPRAMAALLTEVRLPEPERLQRRRPTALSGGQQRRVALARALGRRPDVLLLDEPMAGLDPALRAEMGDLLRHVARERGVAVALSCHDAELVARIADETVALGPPEPAAAPPRPRPRRPARREPRSDPPLLAVRGLGAAFGRGARAVPVLHDIDLTVAPGEAVGVVGASGAGKTTLVRTIVGLHPIAAGTVTLGGLPLPSGLRGRPREQRRRLQLIPQDPLGALNPSRTIGATLGRPLRLHRRAAPADMPTRVAELLAQVGLPEDFARRYPHQLSGGQRQRVSIARALAADPDVLVCDEVTSALDDATATSVMDLLTGLREQRGLALILISHNLPLVADRTDTVTVLATGRAVESGPTREVLTTPAHPATAALLP</sequence>
<evidence type="ECO:0000256" key="2">
    <source>
        <dbReference type="ARBA" id="ARBA00022448"/>
    </source>
</evidence>
<dbReference type="InterPro" id="IPR003593">
    <property type="entry name" value="AAA+_ATPase"/>
</dbReference>
<dbReference type="CDD" id="cd03257">
    <property type="entry name" value="ABC_NikE_OppD_transporters"/>
    <property type="match status" value="1"/>
</dbReference>
<evidence type="ECO:0000256" key="5">
    <source>
        <dbReference type="SAM" id="MobiDB-lite"/>
    </source>
</evidence>
<protein>
    <submittedName>
        <fullName evidence="7">ATP-binding cassette domain-containing protein</fullName>
    </submittedName>
</protein>
<organism evidence="7 8">
    <name type="scientific">Streptomyces litchfieldiae</name>
    <dbReference type="NCBI Taxonomy" id="3075543"/>
    <lineage>
        <taxon>Bacteria</taxon>
        <taxon>Bacillati</taxon>
        <taxon>Actinomycetota</taxon>
        <taxon>Actinomycetes</taxon>
        <taxon>Kitasatosporales</taxon>
        <taxon>Streptomycetaceae</taxon>
        <taxon>Streptomyces</taxon>
    </lineage>
</organism>
<dbReference type="PANTHER" id="PTHR43776:SF7">
    <property type="entry name" value="D,D-DIPEPTIDE TRANSPORT ATP-BINDING PROTEIN DDPF-RELATED"/>
    <property type="match status" value="1"/>
</dbReference>
<evidence type="ECO:0000256" key="3">
    <source>
        <dbReference type="ARBA" id="ARBA00022741"/>
    </source>
</evidence>
<evidence type="ECO:0000256" key="4">
    <source>
        <dbReference type="ARBA" id="ARBA00022840"/>
    </source>
</evidence>
<accession>A0ABU2MZ82</accession>
<dbReference type="PROSITE" id="PS00211">
    <property type="entry name" value="ABC_TRANSPORTER_1"/>
    <property type="match status" value="2"/>
</dbReference>
<comment type="caution">
    <text evidence="7">The sequence shown here is derived from an EMBL/GenBank/DDBJ whole genome shotgun (WGS) entry which is preliminary data.</text>
</comment>
<dbReference type="SUPFAM" id="SSF52540">
    <property type="entry name" value="P-loop containing nucleoside triphosphate hydrolases"/>
    <property type="match status" value="2"/>
</dbReference>
<dbReference type="SMART" id="SM00382">
    <property type="entry name" value="AAA"/>
    <property type="match status" value="2"/>
</dbReference>
<keyword evidence="3" id="KW-0547">Nucleotide-binding</keyword>
<dbReference type="InterPro" id="IPR017871">
    <property type="entry name" value="ABC_transporter-like_CS"/>
</dbReference>
<dbReference type="PROSITE" id="PS50893">
    <property type="entry name" value="ABC_TRANSPORTER_2"/>
    <property type="match status" value="2"/>
</dbReference>
<evidence type="ECO:0000313" key="8">
    <source>
        <dbReference type="Proteomes" id="UP001183246"/>
    </source>
</evidence>